<organism evidence="2 3">
    <name type="scientific">Xylanimonas allomyrinae</name>
    <dbReference type="NCBI Taxonomy" id="2509459"/>
    <lineage>
        <taxon>Bacteria</taxon>
        <taxon>Bacillati</taxon>
        <taxon>Actinomycetota</taxon>
        <taxon>Actinomycetes</taxon>
        <taxon>Micrococcales</taxon>
        <taxon>Promicromonosporaceae</taxon>
        <taxon>Xylanimonas</taxon>
    </lineage>
</organism>
<proteinExistence type="predicted"/>
<gene>
    <name evidence="2" type="ORF">ET495_15990</name>
</gene>
<accession>A0A4P6EP08</accession>
<keyword evidence="3" id="KW-1185">Reference proteome</keyword>
<evidence type="ECO:0000313" key="3">
    <source>
        <dbReference type="Proteomes" id="UP000291758"/>
    </source>
</evidence>
<dbReference type="EMBL" id="CP035495">
    <property type="protein sequence ID" value="QAY64464.1"/>
    <property type="molecule type" value="Genomic_DNA"/>
</dbReference>
<protein>
    <submittedName>
        <fullName evidence="2">DUF3995 domain-containing protein</fullName>
    </submittedName>
</protein>
<name>A0A4P6EP08_9MICO</name>
<evidence type="ECO:0000313" key="2">
    <source>
        <dbReference type="EMBL" id="QAY64464.1"/>
    </source>
</evidence>
<dbReference type="AlphaFoldDB" id="A0A4P6EP08"/>
<sequence length="112" mass="11894">MGCGGRTGPRAAGRHRGTCADQVGRRRERRVRLRLGASRRTLAAHGRTGTCRRSVGAGLLARAGAGGVAAARSLALPEPGWRFRQLDARYYRPLCAVLGAFALVVRAAPETT</sequence>
<evidence type="ECO:0000256" key="1">
    <source>
        <dbReference type="SAM" id="MobiDB-lite"/>
    </source>
</evidence>
<reference evidence="2 3" key="1">
    <citation type="submission" date="2019-01" db="EMBL/GenBank/DDBJ databases">
        <title>Genome sequencing of strain 2JSPR-7.</title>
        <authorList>
            <person name="Heo J."/>
            <person name="Kim S.-J."/>
            <person name="Kim J.-S."/>
            <person name="Hong S.-B."/>
            <person name="Kwon S.-W."/>
        </authorList>
    </citation>
    <scope>NUCLEOTIDE SEQUENCE [LARGE SCALE GENOMIC DNA]</scope>
    <source>
        <strain evidence="2 3">2JSPR-7</strain>
    </source>
</reference>
<feature type="region of interest" description="Disordered" evidence="1">
    <location>
        <begin position="1"/>
        <end position="23"/>
    </location>
</feature>
<dbReference type="Proteomes" id="UP000291758">
    <property type="component" value="Chromosome"/>
</dbReference>
<dbReference type="KEGG" id="xyl:ET495_15990"/>